<dbReference type="InterPro" id="IPR036117">
    <property type="entry name" value="DhaL_dom_sf"/>
</dbReference>
<keyword evidence="2 4" id="KW-0418">Kinase</keyword>
<dbReference type="PROSITE" id="PS51480">
    <property type="entry name" value="DHAL"/>
    <property type="match status" value="1"/>
</dbReference>
<dbReference type="EMBL" id="FXAT01000006">
    <property type="protein sequence ID" value="SMG54090.1"/>
    <property type="molecule type" value="Genomic_DNA"/>
</dbReference>
<dbReference type="InterPro" id="IPR050861">
    <property type="entry name" value="Dihydroxyacetone_Kinase"/>
</dbReference>
<protein>
    <submittedName>
        <fullName evidence="4">Dihydroxyacetone kinase, C-terminal domain</fullName>
    </submittedName>
</protein>
<organism evidence="4 5">
    <name type="scientific">Paraburkholderia susongensis</name>
    <dbReference type="NCBI Taxonomy" id="1515439"/>
    <lineage>
        <taxon>Bacteria</taxon>
        <taxon>Pseudomonadati</taxon>
        <taxon>Pseudomonadota</taxon>
        <taxon>Betaproteobacteria</taxon>
        <taxon>Burkholderiales</taxon>
        <taxon>Burkholderiaceae</taxon>
        <taxon>Paraburkholderia</taxon>
    </lineage>
</organism>
<keyword evidence="1" id="KW-0808">Transferase</keyword>
<sequence length="202" mass="20926">MTINATELKNAIARACGGLHAAAPQLNALDGLLGDGDLGATLDKCATEVEAALPLMSDTLSDVFSRAALGCANASGSSFGTLLAQALLTAAKQSEQTTELTRENVIAIIRRVTDVLSARGGARLGDKTVLDTLNAVGDALEALEVGTASDAWKRVACGAIEETLSAFRGRPNRIGRARMFAERSVGQDDPGMVALLRMAQSL</sequence>
<dbReference type="GO" id="GO:0019563">
    <property type="term" value="P:glycerol catabolic process"/>
    <property type="evidence" value="ECO:0007669"/>
    <property type="project" value="TreeGrafter"/>
</dbReference>
<evidence type="ECO:0000313" key="5">
    <source>
        <dbReference type="Proteomes" id="UP000193228"/>
    </source>
</evidence>
<evidence type="ECO:0000313" key="4">
    <source>
        <dbReference type="EMBL" id="SMG54090.1"/>
    </source>
</evidence>
<gene>
    <name evidence="4" type="ORF">SAMN06265784_106324</name>
</gene>
<dbReference type="Gene3D" id="1.25.40.340">
    <property type="match status" value="1"/>
</dbReference>
<dbReference type="STRING" id="1515439.SAMN06265784_106324"/>
<evidence type="ECO:0000259" key="3">
    <source>
        <dbReference type="PROSITE" id="PS51480"/>
    </source>
</evidence>
<dbReference type="SMART" id="SM01120">
    <property type="entry name" value="Dak2"/>
    <property type="match status" value="1"/>
</dbReference>
<dbReference type="GO" id="GO:0005829">
    <property type="term" value="C:cytosol"/>
    <property type="evidence" value="ECO:0007669"/>
    <property type="project" value="TreeGrafter"/>
</dbReference>
<dbReference type="Proteomes" id="UP000193228">
    <property type="component" value="Unassembled WGS sequence"/>
</dbReference>
<reference evidence="5" key="1">
    <citation type="submission" date="2017-04" db="EMBL/GenBank/DDBJ databases">
        <authorList>
            <person name="Varghese N."/>
            <person name="Submissions S."/>
        </authorList>
    </citation>
    <scope>NUCLEOTIDE SEQUENCE [LARGE SCALE GENOMIC DNA]</scope>
    <source>
        <strain evidence="5">LMG 29540</strain>
    </source>
</reference>
<feature type="domain" description="DhaL" evidence="3">
    <location>
        <begin position="6"/>
        <end position="202"/>
    </location>
</feature>
<dbReference type="InterPro" id="IPR004007">
    <property type="entry name" value="DhaL_dom"/>
</dbReference>
<evidence type="ECO:0000256" key="1">
    <source>
        <dbReference type="ARBA" id="ARBA00022679"/>
    </source>
</evidence>
<dbReference type="PANTHER" id="PTHR28629:SF4">
    <property type="entry name" value="TRIOKINASE_FMN CYCLASE"/>
    <property type="match status" value="1"/>
</dbReference>
<dbReference type="SUPFAM" id="SSF101473">
    <property type="entry name" value="DhaL-like"/>
    <property type="match status" value="1"/>
</dbReference>
<proteinExistence type="predicted"/>
<accession>A0A1X7LK93</accession>
<dbReference type="RefSeq" id="WP_085486374.1">
    <property type="nucleotide sequence ID" value="NZ_FXAT01000006.1"/>
</dbReference>
<name>A0A1X7LK93_9BURK</name>
<dbReference type="AlphaFoldDB" id="A0A1X7LK93"/>
<keyword evidence="5" id="KW-1185">Reference proteome</keyword>
<evidence type="ECO:0000256" key="2">
    <source>
        <dbReference type="ARBA" id="ARBA00022777"/>
    </source>
</evidence>
<dbReference type="PANTHER" id="PTHR28629">
    <property type="entry name" value="TRIOKINASE/FMN CYCLASE"/>
    <property type="match status" value="1"/>
</dbReference>
<dbReference type="GO" id="GO:0004371">
    <property type="term" value="F:glycerone kinase activity"/>
    <property type="evidence" value="ECO:0007669"/>
    <property type="project" value="InterPro"/>
</dbReference>
<dbReference type="OrthoDB" id="9800291at2"/>
<dbReference type="Pfam" id="PF02734">
    <property type="entry name" value="Dak2"/>
    <property type="match status" value="1"/>
</dbReference>